<comment type="caution">
    <text evidence="2">The sequence shown here is derived from an EMBL/GenBank/DDBJ whole genome shotgun (WGS) entry which is preliminary data.</text>
</comment>
<sequence>MIKKARDTCWLNFLENVDEEDVWTAGQMMKRGATDGGRTRVPDLRRKSGGREEAATTNRKKSEWLVEEFYPPRSAGATDPLLDTVYPEPLYKYEPVSEQQIHEVIAKMKPFKATRSGTFPNCVYKFCAALLVPRLFKIFRALDVHRHEPPDWKRSETIVGRKPGKPDYSLAGAHRPLILSHGHARVRNAAKNAQATVNAEFYGMLPANHYG</sequence>
<evidence type="ECO:0000256" key="1">
    <source>
        <dbReference type="SAM" id="MobiDB-lite"/>
    </source>
</evidence>
<feature type="region of interest" description="Disordered" evidence="1">
    <location>
        <begin position="29"/>
        <end position="59"/>
    </location>
</feature>
<organism evidence="2 3">
    <name type="scientific">Mycena maculata</name>
    <dbReference type="NCBI Taxonomy" id="230809"/>
    <lineage>
        <taxon>Eukaryota</taxon>
        <taxon>Fungi</taxon>
        <taxon>Dikarya</taxon>
        <taxon>Basidiomycota</taxon>
        <taxon>Agaricomycotina</taxon>
        <taxon>Agaricomycetes</taxon>
        <taxon>Agaricomycetidae</taxon>
        <taxon>Agaricales</taxon>
        <taxon>Marasmiineae</taxon>
        <taxon>Mycenaceae</taxon>
        <taxon>Mycena</taxon>
    </lineage>
</organism>
<dbReference type="Proteomes" id="UP001215280">
    <property type="component" value="Unassembled WGS sequence"/>
</dbReference>
<evidence type="ECO:0000313" key="2">
    <source>
        <dbReference type="EMBL" id="KAJ7780703.1"/>
    </source>
</evidence>
<proteinExistence type="predicted"/>
<keyword evidence="3" id="KW-1185">Reference proteome</keyword>
<feature type="compositionally biased region" description="Basic and acidic residues" evidence="1">
    <location>
        <begin position="37"/>
        <end position="59"/>
    </location>
</feature>
<protein>
    <submittedName>
        <fullName evidence="2">Uncharacterized protein</fullName>
    </submittedName>
</protein>
<feature type="non-terminal residue" evidence="2">
    <location>
        <position position="211"/>
    </location>
</feature>
<evidence type="ECO:0000313" key="3">
    <source>
        <dbReference type="Proteomes" id="UP001215280"/>
    </source>
</evidence>
<dbReference type="AlphaFoldDB" id="A0AAD7KAN6"/>
<dbReference type="EMBL" id="JARJLG010000005">
    <property type="protein sequence ID" value="KAJ7780703.1"/>
    <property type="molecule type" value="Genomic_DNA"/>
</dbReference>
<accession>A0AAD7KAN6</accession>
<name>A0AAD7KAN6_9AGAR</name>
<reference evidence="2" key="1">
    <citation type="submission" date="2023-03" db="EMBL/GenBank/DDBJ databases">
        <title>Massive genome expansion in bonnet fungi (Mycena s.s.) driven by repeated elements and novel gene families across ecological guilds.</title>
        <authorList>
            <consortium name="Lawrence Berkeley National Laboratory"/>
            <person name="Harder C.B."/>
            <person name="Miyauchi S."/>
            <person name="Viragh M."/>
            <person name="Kuo A."/>
            <person name="Thoen E."/>
            <person name="Andreopoulos B."/>
            <person name="Lu D."/>
            <person name="Skrede I."/>
            <person name="Drula E."/>
            <person name="Henrissat B."/>
            <person name="Morin E."/>
            <person name="Kohler A."/>
            <person name="Barry K."/>
            <person name="LaButti K."/>
            <person name="Morin E."/>
            <person name="Salamov A."/>
            <person name="Lipzen A."/>
            <person name="Mereny Z."/>
            <person name="Hegedus B."/>
            <person name="Baldrian P."/>
            <person name="Stursova M."/>
            <person name="Weitz H."/>
            <person name="Taylor A."/>
            <person name="Grigoriev I.V."/>
            <person name="Nagy L.G."/>
            <person name="Martin F."/>
            <person name="Kauserud H."/>
        </authorList>
    </citation>
    <scope>NUCLEOTIDE SEQUENCE</scope>
    <source>
        <strain evidence="2">CBHHK188m</strain>
    </source>
</reference>
<gene>
    <name evidence="2" type="ORF">DFH07DRAFT_729319</name>
</gene>